<proteinExistence type="predicted"/>
<sequence length="260" mass="30081">MSEQVNKAIDSLRLLGDVGQTDLNFLEHILPHCTVDQLMHIENCSKGRDLTPVTNKLWKTFYERKFGIDAVNDVLERMKHKESFRWKQMYELKMKGLEEKAVEIEKRYIQNCRNEKARKQSRQVKICEILPSSKVLKKPRVHTKVCQVSSANNNKRSYPGVTSKILKKARKETRQSIETKNLIAFRRNAIQNSATNRLITSKDHASVQINIGHLDENGIYTGQFSTFALCGFLRAQGDADSAVDRLWQKKKLEVHQQQKI</sequence>
<accession>A0AAV6ML88</accession>
<reference evidence="1 2" key="1">
    <citation type="journal article" date="2021" name="Hortic Res">
        <title>The domestication of Cucurbita argyrosperma as revealed by the genome of its wild relative.</title>
        <authorList>
            <person name="Barrera-Redondo J."/>
            <person name="Sanchez-de la Vega G."/>
            <person name="Aguirre-Liguori J.A."/>
            <person name="Castellanos-Morales G."/>
            <person name="Gutierrez-Guerrero Y.T."/>
            <person name="Aguirre-Dugua X."/>
            <person name="Aguirre-Planter E."/>
            <person name="Tenaillon M.I."/>
            <person name="Lira-Saade R."/>
            <person name="Eguiarte L.E."/>
        </authorList>
    </citation>
    <scope>NUCLEOTIDE SEQUENCE [LARGE SCALE GENOMIC DNA]</scope>
    <source>
        <strain evidence="1">JBR-2021</strain>
    </source>
</reference>
<keyword evidence="2" id="KW-1185">Reference proteome</keyword>
<keyword evidence="1" id="KW-0689">Ribosomal protein</keyword>
<dbReference type="Pfam" id="PF01249">
    <property type="entry name" value="Ribosomal_S21e"/>
    <property type="match status" value="1"/>
</dbReference>
<keyword evidence="1" id="KW-0687">Ribonucleoprotein</keyword>
<feature type="non-terminal residue" evidence="1">
    <location>
        <position position="1"/>
    </location>
</feature>
<dbReference type="AlphaFoldDB" id="A0AAV6ML88"/>
<dbReference type="InterPro" id="IPR001931">
    <property type="entry name" value="Ribosomal_eS21"/>
</dbReference>
<dbReference type="Pfam" id="PF06881">
    <property type="entry name" value="Elongin_A"/>
    <property type="match status" value="1"/>
</dbReference>
<name>A0AAV6ML88_9ROSI</name>
<protein>
    <submittedName>
        <fullName evidence="1">40S ribosomal protein S21-1</fullName>
    </submittedName>
</protein>
<dbReference type="GO" id="GO:0005840">
    <property type="term" value="C:ribosome"/>
    <property type="evidence" value="ECO:0007669"/>
    <property type="project" value="UniProtKB-KW"/>
</dbReference>
<gene>
    <name evidence="1" type="primary">RPS21B</name>
    <name evidence="1" type="ORF">SDJN03_22217</name>
</gene>
<dbReference type="PANTHER" id="PTHR47543:SF2">
    <property type="entry name" value="RNA POLYMERASE II TRANSCRIPTION FACTOR SIII SUBUNIT A"/>
    <property type="match status" value="1"/>
</dbReference>
<dbReference type="InterPro" id="IPR010684">
    <property type="entry name" value="RNA_pol_II_trans_fac_SIII_A"/>
</dbReference>
<comment type="caution">
    <text evidence="1">The sequence shown here is derived from an EMBL/GenBank/DDBJ whole genome shotgun (WGS) entry which is preliminary data.</text>
</comment>
<dbReference type="Proteomes" id="UP000685013">
    <property type="component" value="Chromosome 14"/>
</dbReference>
<dbReference type="PANTHER" id="PTHR47543">
    <property type="entry name" value="OS08G0169600 PROTEIN"/>
    <property type="match status" value="1"/>
</dbReference>
<dbReference type="GO" id="GO:0070449">
    <property type="term" value="C:elongin complex"/>
    <property type="evidence" value="ECO:0007669"/>
    <property type="project" value="InterPro"/>
</dbReference>
<organism evidence="1 2">
    <name type="scientific">Cucurbita argyrosperma subsp. sororia</name>
    <dbReference type="NCBI Taxonomy" id="37648"/>
    <lineage>
        <taxon>Eukaryota</taxon>
        <taxon>Viridiplantae</taxon>
        <taxon>Streptophyta</taxon>
        <taxon>Embryophyta</taxon>
        <taxon>Tracheophyta</taxon>
        <taxon>Spermatophyta</taxon>
        <taxon>Magnoliopsida</taxon>
        <taxon>eudicotyledons</taxon>
        <taxon>Gunneridae</taxon>
        <taxon>Pentapetalae</taxon>
        <taxon>rosids</taxon>
        <taxon>fabids</taxon>
        <taxon>Cucurbitales</taxon>
        <taxon>Cucurbitaceae</taxon>
        <taxon>Cucurbiteae</taxon>
        <taxon>Cucurbita</taxon>
    </lineage>
</organism>
<evidence type="ECO:0000313" key="1">
    <source>
        <dbReference type="EMBL" id="KAG6582215.1"/>
    </source>
</evidence>
<dbReference type="EMBL" id="JAGKQH010000014">
    <property type="protein sequence ID" value="KAG6582215.1"/>
    <property type="molecule type" value="Genomic_DNA"/>
</dbReference>
<dbReference type="GO" id="GO:0003735">
    <property type="term" value="F:structural constituent of ribosome"/>
    <property type="evidence" value="ECO:0007669"/>
    <property type="project" value="InterPro"/>
</dbReference>
<evidence type="ECO:0000313" key="2">
    <source>
        <dbReference type="Proteomes" id="UP000685013"/>
    </source>
</evidence>
<dbReference type="GO" id="GO:0006368">
    <property type="term" value="P:transcription elongation by RNA polymerase II"/>
    <property type="evidence" value="ECO:0007669"/>
    <property type="project" value="InterPro"/>
</dbReference>
<dbReference type="GO" id="GO:0006412">
    <property type="term" value="P:translation"/>
    <property type="evidence" value="ECO:0007669"/>
    <property type="project" value="InterPro"/>
</dbReference>